<dbReference type="Proteomes" id="UP000182589">
    <property type="component" value="Unassembled WGS sequence"/>
</dbReference>
<organism evidence="1 2">
    <name type="scientific">Alicyclobacillus hesperidum</name>
    <dbReference type="NCBI Taxonomy" id="89784"/>
    <lineage>
        <taxon>Bacteria</taxon>
        <taxon>Bacillati</taxon>
        <taxon>Bacillota</taxon>
        <taxon>Bacilli</taxon>
        <taxon>Bacillales</taxon>
        <taxon>Alicyclobacillaceae</taxon>
        <taxon>Alicyclobacillus</taxon>
    </lineage>
</organism>
<reference evidence="2" key="1">
    <citation type="submission" date="2016-10" db="EMBL/GenBank/DDBJ databases">
        <authorList>
            <person name="Varghese N."/>
        </authorList>
    </citation>
    <scope>NUCLEOTIDE SEQUENCE [LARGE SCALE GENOMIC DNA]</scope>
    <source>
        <strain evidence="2">DSM 12489</strain>
    </source>
</reference>
<accession>A0A1H2WMX6</accession>
<gene>
    <name evidence="1" type="ORF">SAMN04489725_1162</name>
</gene>
<sequence>MGELQSTLFEVGEGNISPRTVVRRKEADLPLHHFWCRRDDEWRVLHAMGEIFGVMCPVCGRLMKEVKIIQLELDI</sequence>
<evidence type="ECO:0000313" key="1">
    <source>
        <dbReference type="EMBL" id="SDW81905.1"/>
    </source>
</evidence>
<dbReference type="RefSeq" id="WP_074693488.1">
    <property type="nucleotide sequence ID" value="NZ_FNOJ01000016.1"/>
</dbReference>
<dbReference type="AlphaFoldDB" id="A0A1H2WMX6"/>
<evidence type="ECO:0000313" key="2">
    <source>
        <dbReference type="Proteomes" id="UP000182589"/>
    </source>
</evidence>
<proteinExistence type="predicted"/>
<name>A0A1H2WMX6_9BACL</name>
<keyword evidence="2" id="KW-1185">Reference proteome</keyword>
<dbReference type="EMBL" id="FNOJ01000016">
    <property type="protein sequence ID" value="SDW81905.1"/>
    <property type="molecule type" value="Genomic_DNA"/>
</dbReference>
<protein>
    <submittedName>
        <fullName evidence="1">Uncharacterized protein</fullName>
    </submittedName>
</protein>
<dbReference type="STRING" id="89784.SAMN04489725_1162"/>